<dbReference type="EMBL" id="JARPTC010000005">
    <property type="protein sequence ID" value="MDO7786478.1"/>
    <property type="molecule type" value="Genomic_DNA"/>
</dbReference>
<sequence length="151" mass="16866">MQRFNDFWNKKSLERYLLTVVGICLVFLVVLQLTHVRTPYQGVIDQVGSDAQAMSYAEVADTTIILQLVNYSTLPKARVLVNGQVKGDFTHPYVTLSVADGDLLEVDTSFYRHSVKVKVLETSNKIVVPEKGVEISGQQNILVLGEVKLLK</sequence>
<reference evidence="2" key="2">
    <citation type="submission" date="2023-03" db="EMBL/GenBank/DDBJ databases">
        <authorList>
            <person name="Zhang Z."/>
        </authorList>
    </citation>
    <scope>NUCLEOTIDE SEQUENCE</scope>
    <source>
        <strain evidence="2">DSA</strain>
    </source>
</reference>
<keyword evidence="1" id="KW-0472">Membrane</keyword>
<evidence type="ECO:0000256" key="1">
    <source>
        <dbReference type="SAM" id="Phobius"/>
    </source>
</evidence>
<organism evidence="2 3">
    <name type="scientific">Desulforamulus aquiferis</name>
    <dbReference type="NCBI Taxonomy" id="1397668"/>
    <lineage>
        <taxon>Bacteria</taxon>
        <taxon>Bacillati</taxon>
        <taxon>Bacillota</taxon>
        <taxon>Clostridia</taxon>
        <taxon>Eubacteriales</taxon>
        <taxon>Peptococcaceae</taxon>
        <taxon>Desulforamulus</taxon>
    </lineage>
</organism>
<keyword evidence="1" id="KW-1133">Transmembrane helix</keyword>
<feature type="transmembrane region" description="Helical" evidence="1">
    <location>
        <begin position="16"/>
        <end position="34"/>
    </location>
</feature>
<reference evidence="2" key="1">
    <citation type="journal article" date="2023" name="J. Hazard. Mater.">
        <title>Anaerobic biodegradation of pyrene and benzo[a]pyrene by a new sulfate-reducing Desulforamulus aquiferis strain DSA.</title>
        <authorList>
            <person name="Zhang Z."/>
            <person name="Sun J."/>
            <person name="Gong X."/>
            <person name="Wang C."/>
            <person name="Wang H."/>
        </authorList>
    </citation>
    <scope>NUCLEOTIDE SEQUENCE</scope>
    <source>
        <strain evidence="2">DSA</strain>
    </source>
</reference>
<accession>A0AAW7ZB08</accession>
<evidence type="ECO:0000313" key="2">
    <source>
        <dbReference type="EMBL" id="MDO7786478.1"/>
    </source>
</evidence>
<dbReference type="RefSeq" id="WP_304541515.1">
    <property type="nucleotide sequence ID" value="NZ_JARPTC010000005.1"/>
</dbReference>
<keyword evidence="3" id="KW-1185">Reference proteome</keyword>
<proteinExistence type="predicted"/>
<dbReference type="Proteomes" id="UP001172911">
    <property type="component" value="Unassembled WGS sequence"/>
</dbReference>
<evidence type="ECO:0000313" key="3">
    <source>
        <dbReference type="Proteomes" id="UP001172911"/>
    </source>
</evidence>
<protein>
    <recommendedName>
        <fullName evidence="4">PEGA domain-containing protein</fullName>
    </recommendedName>
</protein>
<evidence type="ECO:0008006" key="4">
    <source>
        <dbReference type="Google" id="ProtNLM"/>
    </source>
</evidence>
<dbReference type="AlphaFoldDB" id="A0AAW7ZB08"/>
<gene>
    <name evidence="2" type="ORF">P6N53_04490</name>
</gene>
<comment type="caution">
    <text evidence="2">The sequence shown here is derived from an EMBL/GenBank/DDBJ whole genome shotgun (WGS) entry which is preliminary data.</text>
</comment>
<name>A0AAW7ZB08_9FIRM</name>
<keyword evidence="1" id="KW-0812">Transmembrane</keyword>